<name>A0A9D1ALA4_9FIRM</name>
<comment type="caution">
    <text evidence="1">The sequence shown here is derived from an EMBL/GenBank/DDBJ whole genome shotgun (WGS) entry which is preliminary data.</text>
</comment>
<accession>A0A9D1ALA4</accession>
<reference evidence="1" key="1">
    <citation type="submission" date="2020-10" db="EMBL/GenBank/DDBJ databases">
        <authorList>
            <person name="Gilroy R."/>
        </authorList>
    </citation>
    <scope>NUCLEOTIDE SEQUENCE</scope>
    <source>
        <strain evidence="1">ChiSxjej1B13-7958</strain>
    </source>
</reference>
<reference evidence="1" key="2">
    <citation type="journal article" date="2021" name="PeerJ">
        <title>Extensive microbial diversity within the chicken gut microbiome revealed by metagenomics and culture.</title>
        <authorList>
            <person name="Gilroy R."/>
            <person name="Ravi A."/>
            <person name="Getino M."/>
            <person name="Pursley I."/>
            <person name="Horton D.L."/>
            <person name="Alikhan N.F."/>
            <person name="Baker D."/>
            <person name="Gharbi K."/>
            <person name="Hall N."/>
            <person name="Watson M."/>
            <person name="Adriaenssens E.M."/>
            <person name="Foster-Nyarko E."/>
            <person name="Jarju S."/>
            <person name="Secka A."/>
            <person name="Antonio M."/>
            <person name="Oren A."/>
            <person name="Chaudhuri R.R."/>
            <person name="La Ragione R."/>
            <person name="Hildebrand F."/>
            <person name="Pallen M.J."/>
        </authorList>
    </citation>
    <scope>NUCLEOTIDE SEQUENCE</scope>
    <source>
        <strain evidence="1">ChiSxjej1B13-7958</strain>
    </source>
</reference>
<dbReference type="InterPro" id="IPR019271">
    <property type="entry name" value="DUF2284_metal-binding"/>
</dbReference>
<sequence length="181" mass="20255">MEEYRELMDRVEAEGCRAGITKVEDIQFEPEFRKACEANSCGNYGKCWMCPPDAGPIDELIARAKTYRYALVYQTIGQLEDSYDFEGMMEAAHTHSQLSERLRPVFASCGFERTLHLGAGGCHVCPVCAKRTDEPCRHPDLAMASLETYGVNVSQLARLCGMKYINGENTVTYFGALLFTP</sequence>
<gene>
    <name evidence="1" type="ORF">IAB89_01345</name>
</gene>
<dbReference type="EMBL" id="DVGZ01000014">
    <property type="protein sequence ID" value="HIR46293.1"/>
    <property type="molecule type" value="Genomic_DNA"/>
</dbReference>
<evidence type="ECO:0000313" key="1">
    <source>
        <dbReference type="EMBL" id="HIR46293.1"/>
    </source>
</evidence>
<dbReference type="Proteomes" id="UP000824242">
    <property type="component" value="Unassembled WGS sequence"/>
</dbReference>
<evidence type="ECO:0000313" key="2">
    <source>
        <dbReference type="Proteomes" id="UP000824242"/>
    </source>
</evidence>
<dbReference type="Pfam" id="PF10050">
    <property type="entry name" value="DUF2284"/>
    <property type="match status" value="1"/>
</dbReference>
<organism evidence="1 2">
    <name type="scientific">Candidatus Caccousia avicola</name>
    <dbReference type="NCBI Taxonomy" id="2840721"/>
    <lineage>
        <taxon>Bacteria</taxon>
        <taxon>Bacillati</taxon>
        <taxon>Bacillota</taxon>
        <taxon>Clostridia</taxon>
        <taxon>Eubacteriales</taxon>
        <taxon>Oscillospiraceae</taxon>
        <taxon>Oscillospiraceae incertae sedis</taxon>
        <taxon>Candidatus Caccousia</taxon>
    </lineage>
</organism>
<dbReference type="AlphaFoldDB" id="A0A9D1ALA4"/>
<protein>
    <submittedName>
        <fullName evidence="1">DUF2284 domain-containing protein</fullName>
    </submittedName>
</protein>
<proteinExistence type="predicted"/>